<dbReference type="GO" id="GO:0051082">
    <property type="term" value="F:unfolded protein binding"/>
    <property type="evidence" value="ECO:0007669"/>
    <property type="project" value="InterPro"/>
</dbReference>
<proteinExistence type="predicted"/>
<evidence type="ECO:0000259" key="3">
    <source>
        <dbReference type="PROSITE" id="PS50076"/>
    </source>
</evidence>
<dbReference type="FunFam" id="2.60.260.20:FF:000013">
    <property type="entry name" value="DnaJ subfamily B member 11"/>
    <property type="match status" value="1"/>
</dbReference>
<dbReference type="InterPro" id="IPR001623">
    <property type="entry name" value="DnaJ_domain"/>
</dbReference>
<feature type="domain" description="J" evidence="3">
    <location>
        <begin position="3"/>
        <end position="68"/>
    </location>
</feature>
<dbReference type="Gene3D" id="2.60.260.20">
    <property type="entry name" value="Urease metallochaperone UreE, N-terminal domain"/>
    <property type="match status" value="2"/>
</dbReference>
<dbReference type="Proteomes" id="UP000199071">
    <property type="component" value="Unassembled WGS sequence"/>
</dbReference>
<dbReference type="InterPro" id="IPR002939">
    <property type="entry name" value="DnaJ_C"/>
</dbReference>
<accession>A0A1G6C5M4</accession>
<dbReference type="InterPro" id="IPR018253">
    <property type="entry name" value="DnaJ_domain_CS"/>
</dbReference>
<dbReference type="OrthoDB" id="9779889at2"/>
<reference evidence="4 5" key="1">
    <citation type="submission" date="2016-10" db="EMBL/GenBank/DDBJ databases">
        <authorList>
            <person name="de Groot N.N."/>
        </authorList>
    </citation>
    <scope>NUCLEOTIDE SEQUENCE [LARGE SCALE GENOMIC DNA]</scope>
    <source>
        <strain evidence="4 5">ATCC 35022</strain>
    </source>
</reference>
<dbReference type="PANTHER" id="PTHR43096:SF52">
    <property type="entry name" value="DNAJ HOMOLOG 1, MITOCHONDRIAL-RELATED"/>
    <property type="match status" value="1"/>
</dbReference>
<keyword evidence="1" id="KW-0143">Chaperone</keyword>
<keyword evidence="5" id="KW-1185">Reference proteome</keyword>
<protein>
    <submittedName>
        <fullName evidence="4">DnaJ-class molecular chaperone with C-terminal Zn finger domain</fullName>
    </submittedName>
</protein>
<evidence type="ECO:0000256" key="1">
    <source>
        <dbReference type="ARBA" id="ARBA00023186"/>
    </source>
</evidence>
<dbReference type="RefSeq" id="WP_090876383.1">
    <property type="nucleotide sequence ID" value="NZ_FMXQ01000004.1"/>
</dbReference>
<name>A0A1G6C5M4_9HYPH</name>
<dbReference type="GO" id="GO:0042026">
    <property type="term" value="P:protein refolding"/>
    <property type="evidence" value="ECO:0007669"/>
    <property type="project" value="TreeGrafter"/>
</dbReference>
<dbReference type="PANTHER" id="PTHR43096">
    <property type="entry name" value="DNAJ HOMOLOG 1, MITOCHONDRIAL-RELATED"/>
    <property type="match status" value="1"/>
</dbReference>
<dbReference type="InterPro" id="IPR008971">
    <property type="entry name" value="HSP40/DnaJ_pept-bd"/>
</dbReference>
<dbReference type="SUPFAM" id="SSF49493">
    <property type="entry name" value="HSP40/DnaJ peptide-binding domain"/>
    <property type="match status" value="2"/>
</dbReference>
<dbReference type="SMART" id="SM00271">
    <property type="entry name" value="DnaJ"/>
    <property type="match status" value="1"/>
</dbReference>
<dbReference type="EMBL" id="FMXQ01000004">
    <property type="protein sequence ID" value="SDB28162.1"/>
    <property type="molecule type" value="Genomic_DNA"/>
</dbReference>
<dbReference type="PROSITE" id="PS50076">
    <property type="entry name" value="DNAJ_2"/>
    <property type="match status" value="1"/>
</dbReference>
<feature type="compositionally biased region" description="Gly residues" evidence="2">
    <location>
        <begin position="127"/>
        <end position="137"/>
    </location>
</feature>
<evidence type="ECO:0000313" key="4">
    <source>
        <dbReference type="EMBL" id="SDB28162.1"/>
    </source>
</evidence>
<dbReference type="PRINTS" id="PR00625">
    <property type="entry name" value="JDOMAIN"/>
</dbReference>
<dbReference type="GO" id="GO:0005737">
    <property type="term" value="C:cytoplasm"/>
    <property type="evidence" value="ECO:0007669"/>
    <property type="project" value="TreeGrafter"/>
</dbReference>
<feature type="compositionally biased region" description="Basic and acidic residues" evidence="2">
    <location>
        <begin position="55"/>
        <end position="75"/>
    </location>
</feature>
<dbReference type="Gene3D" id="1.10.287.110">
    <property type="entry name" value="DnaJ domain"/>
    <property type="match status" value="1"/>
</dbReference>
<dbReference type="CDD" id="cd06257">
    <property type="entry name" value="DnaJ"/>
    <property type="match status" value="1"/>
</dbReference>
<dbReference type="InterPro" id="IPR036869">
    <property type="entry name" value="J_dom_sf"/>
</dbReference>
<gene>
    <name evidence="4" type="ORF">SAMN02982931_02088</name>
</gene>
<feature type="compositionally biased region" description="Gly residues" evidence="2">
    <location>
        <begin position="81"/>
        <end position="97"/>
    </location>
</feature>
<dbReference type="CDD" id="cd10747">
    <property type="entry name" value="DnaJ_C"/>
    <property type="match status" value="1"/>
</dbReference>
<dbReference type="Pfam" id="PF00226">
    <property type="entry name" value="DnaJ"/>
    <property type="match status" value="1"/>
</dbReference>
<dbReference type="SUPFAM" id="SSF46565">
    <property type="entry name" value="Chaperone J-domain"/>
    <property type="match status" value="1"/>
</dbReference>
<dbReference type="PROSITE" id="PS00636">
    <property type="entry name" value="DNAJ_1"/>
    <property type="match status" value="1"/>
</dbReference>
<organism evidence="4 5">
    <name type="scientific">Bauldia litoralis</name>
    <dbReference type="NCBI Taxonomy" id="665467"/>
    <lineage>
        <taxon>Bacteria</taxon>
        <taxon>Pseudomonadati</taxon>
        <taxon>Pseudomonadota</taxon>
        <taxon>Alphaproteobacteria</taxon>
        <taxon>Hyphomicrobiales</taxon>
        <taxon>Kaistiaceae</taxon>
        <taxon>Bauldia</taxon>
    </lineage>
</organism>
<feature type="region of interest" description="Disordered" evidence="2">
    <location>
        <begin position="127"/>
        <end position="147"/>
    </location>
</feature>
<dbReference type="AlphaFoldDB" id="A0A1G6C5M4"/>
<feature type="region of interest" description="Disordered" evidence="2">
    <location>
        <begin position="54"/>
        <end position="108"/>
    </location>
</feature>
<evidence type="ECO:0000256" key="2">
    <source>
        <dbReference type="SAM" id="MobiDB-lite"/>
    </source>
</evidence>
<evidence type="ECO:0000313" key="5">
    <source>
        <dbReference type="Proteomes" id="UP000199071"/>
    </source>
</evidence>
<dbReference type="STRING" id="665467.SAMN02982931_02088"/>
<sequence>MRDPYSILGVSKTASESEIKSAFRKLAKKYHPDANKNEPKAKERFNEANAAYEILGDKEKRGQFDRGEIDADGKPKFQGFEGFGHPGGGQARPGAGGARNFRWSTGGADGDPFAADDVLNEIFSGFGRGRGGPGAGAGARPRPQPVKGEDINATVAVTLEQLVSGEKARVDLPTGRTVDVAIPPGTTSGKVIRLRGQGRAGVLGGPAGDARVTVEFVPHPHFRVEGDLLRREVNIPLEDAVLGGKVRVPTLEGEVSMNVPANSGGGKSLRLKGKGLPKAGGGRGDLVVTLRIVLPEGGDPELTALMKKWRESGQDRASDSEEAA</sequence>
<dbReference type="Pfam" id="PF01556">
    <property type="entry name" value="DnaJ_C"/>
    <property type="match status" value="1"/>
</dbReference>